<dbReference type="GO" id="GO:0003723">
    <property type="term" value="F:RNA binding"/>
    <property type="evidence" value="ECO:0007669"/>
    <property type="project" value="TreeGrafter"/>
</dbReference>
<gene>
    <name evidence="6" type="ORF">GLOTRDRAFT_124318</name>
</gene>
<dbReference type="GO" id="GO:0006412">
    <property type="term" value="P:translation"/>
    <property type="evidence" value="ECO:0007669"/>
    <property type="project" value="InterPro"/>
</dbReference>
<accession>S7S3Z3</accession>
<dbReference type="RefSeq" id="XP_007860948.1">
    <property type="nucleotide sequence ID" value="XM_007862757.1"/>
</dbReference>
<evidence type="ECO:0000313" key="7">
    <source>
        <dbReference type="Proteomes" id="UP000030669"/>
    </source>
</evidence>
<comment type="similarity">
    <text evidence="1 4">Belongs to the eukaryotic ribosomal protein eL13 family.</text>
</comment>
<keyword evidence="3 4" id="KW-0687">Ribonucleoprotein</keyword>
<dbReference type="eggNOG" id="KOG3295">
    <property type="taxonomic scope" value="Eukaryota"/>
</dbReference>
<dbReference type="GeneID" id="19301079"/>
<proteinExistence type="inferred from homology"/>
<evidence type="ECO:0000256" key="4">
    <source>
        <dbReference type="RuleBase" id="RU000572"/>
    </source>
</evidence>
<dbReference type="AlphaFoldDB" id="S7S3Z3"/>
<dbReference type="KEGG" id="gtr:GLOTRDRAFT_124318"/>
<evidence type="ECO:0000256" key="3">
    <source>
        <dbReference type="ARBA" id="ARBA00023274"/>
    </source>
</evidence>
<dbReference type="EMBL" id="KB469296">
    <property type="protein sequence ID" value="EPQ60559.1"/>
    <property type="molecule type" value="Genomic_DNA"/>
</dbReference>
<dbReference type="OMA" id="IQKNHFR"/>
<dbReference type="PANTHER" id="PTHR11722:SF0">
    <property type="entry name" value="LARGE RIBOSOMAL SUBUNIT PROTEIN EL13"/>
    <property type="match status" value="1"/>
</dbReference>
<feature type="compositionally biased region" description="Basic and acidic residues" evidence="5">
    <location>
        <begin position="158"/>
        <end position="170"/>
    </location>
</feature>
<keyword evidence="2 4" id="KW-0689">Ribosomal protein</keyword>
<feature type="compositionally biased region" description="Basic and acidic residues" evidence="5">
    <location>
        <begin position="135"/>
        <end position="144"/>
    </location>
</feature>
<dbReference type="PROSITE" id="PS01104">
    <property type="entry name" value="RIBOSOMAL_L13E"/>
    <property type="match status" value="1"/>
</dbReference>
<dbReference type="GO" id="GO:0003735">
    <property type="term" value="F:structural constituent of ribosome"/>
    <property type="evidence" value="ECO:0007669"/>
    <property type="project" value="InterPro"/>
</dbReference>
<evidence type="ECO:0000256" key="5">
    <source>
        <dbReference type="SAM" id="MobiDB-lite"/>
    </source>
</evidence>
<keyword evidence="7" id="KW-1185">Reference proteome</keyword>
<protein>
    <recommendedName>
        <fullName evidence="4">60S ribosomal protein L13</fullName>
    </recommendedName>
</protein>
<feature type="compositionally biased region" description="Basic and acidic residues" evidence="5">
    <location>
        <begin position="197"/>
        <end position="208"/>
    </location>
</feature>
<dbReference type="HAMAP" id="MF_00499">
    <property type="entry name" value="Ribosomal_eL13"/>
    <property type="match status" value="1"/>
</dbReference>
<dbReference type="Pfam" id="PF01294">
    <property type="entry name" value="Ribosomal_L13e"/>
    <property type="match status" value="1"/>
</dbReference>
<dbReference type="Gene3D" id="1.20.5.110">
    <property type="match status" value="1"/>
</dbReference>
<sequence length="208" mass="24138">MGFRHNNVLHDNHFRKDWQRRVRTWFNQPGRKLRRRNARKTKAAALGVRPLAPLRPAVRGQTVRYNRKLREGRGFTLAELKEAGIGRKEARGIGIIVDHRRRNLSEEGKALNVQRLQAYKEKLIVFPKNAKKPKKGDSTGDDLKAPTTRAALPLPTPYEHEAPRKITGEEREFEAYKTLRESWALQRHEGKRKANAAKRDEEEANKKK</sequence>
<dbReference type="STRING" id="670483.S7S3Z3"/>
<feature type="region of interest" description="Disordered" evidence="5">
    <location>
        <begin position="184"/>
        <end position="208"/>
    </location>
</feature>
<dbReference type="GO" id="GO:0022625">
    <property type="term" value="C:cytosolic large ribosomal subunit"/>
    <property type="evidence" value="ECO:0007669"/>
    <property type="project" value="TreeGrafter"/>
</dbReference>
<dbReference type="InterPro" id="IPR018256">
    <property type="entry name" value="Ribosomal_eL13_CS"/>
</dbReference>
<dbReference type="PANTHER" id="PTHR11722">
    <property type="entry name" value="60S RIBOSOMAL PROTEIN L13"/>
    <property type="match status" value="1"/>
</dbReference>
<dbReference type="HOGENOM" id="CLU_075696_1_0_1"/>
<evidence type="ECO:0000313" key="6">
    <source>
        <dbReference type="EMBL" id="EPQ60559.1"/>
    </source>
</evidence>
<name>S7S3Z3_GLOTA</name>
<reference evidence="6 7" key="1">
    <citation type="journal article" date="2012" name="Science">
        <title>The Paleozoic origin of enzymatic lignin decomposition reconstructed from 31 fungal genomes.</title>
        <authorList>
            <person name="Floudas D."/>
            <person name="Binder M."/>
            <person name="Riley R."/>
            <person name="Barry K."/>
            <person name="Blanchette R.A."/>
            <person name="Henrissat B."/>
            <person name="Martinez A.T."/>
            <person name="Otillar R."/>
            <person name="Spatafora J.W."/>
            <person name="Yadav J.S."/>
            <person name="Aerts A."/>
            <person name="Benoit I."/>
            <person name="Boyd A."/>
            <person name="Carlson A."/>
            <person name="Copeland A."/>
            <person name="Coutinho P.M."/>
            <person name="de Vries R.P."/>
            <person name="Ferreira P."/>
            <person name="Findley K."/>
            <person name="Foster B."/>
            <person name="Gaskell J."/>
            <person name="Glotzer D."/>
            <person name="Gorecki P."/>
            <person name="Heitman J."/>
            <person name="Hesse C."/>
            <person name="Hori C."/>
            <person name="Igarashi K."/>
            <person name="Jurgens J.A."/>
            <person name="Kallen N."/>
            <person name="Kersten P."/>
            <person name="Kohler A."/>
            <person name="Kuees U."/>
            <person name="Kumar T.K.A."/>
            <person name="Kuo A."/>
            <person name="LaButti K."/>
            <person name="Larrondo L.F."/>
            <person name="Lindquist E."/>
            <person name="Ling A."/>
            <person name="Lombard V."/>
            <person name="Lucas S."/>
            <person name="Lundell T."/>
            <person name="Martin R."/>
            <person name="McLaughlin D.J."/>
            <person name="Morgenstern I."/>
            <person name="Morin E."/>
            <person name="Murat C."/>
            <person name="Nagy L.G."/>
            <person name="Nolan M."/>
            <person name="Ohm R.A."/>
            <person name="Patyshakuliyeva A."/>
            <person name="Rokas A."/>
            <person name="Ruiz-Duenas F.J."/>
            <person name="Sabat G."/>
            <person name="Salamov A."/>
            <person name="Samejima M."/>
            <person name="Schmutz J."/>
            <person name="Slot J.C."/>
            <person name="St John F."/>
            <person name="Stenlid J."/>
            <person name="Sun H."/>
            <person name="Sun S."/>
            <person name="Syed K."/>
            <person name="Tsang A."/>
            <person name="Wiebenga A."/>
            <person name="Young D."/>
            <person name="Pisabarro A."/>
            <person name="Eastwood D.C."/>
            <person name="Martin F."/>
            <person name="Cullen D."/>
            <person name="Grigoriev I.V."/>
            <person name="Hibbett D.S."/>
        </authorList>
    </citation>
    <scope>NUCLEOTIDE SEQUENCE [LARGE SCALE GENOMIC DNA]</scope>
    <source>
        <strain evidence="6 7">ATCC 11539</strain>
    </source>
</reference>
<evidence type="ECO:0000256" key="1">
    <source>
        <dbReference type="ARBA" id="ARBA00005640"/>
    </source>
</evidence>
<feature type="region of interest" description="Disordered" evidence="5">
    <location>
        <begin position="129"/>
        <end position="170"/>
    </location>
</feature>
<organism evidence="6 7">
    <name type="scientific">Gloeophyllum trabeum (strain ATCC 11539 / FP-39264 / Madison 617)</name>
    <name type="common">Brown rot fungus</name>
    <dbReference type="NCBI Taxonomy" id="670483"/>
    <lineage>
        <taxon>Eukaryota</taxon>
        <taxon>Fungi</taxon>
        <taxon>Dikarya</taxon>
        <taxon>Basidiomycota</taxon>
        <taxon>Agaricomycotina</taxon>
        <taxon>Agaricomycetes</taxon>
        <taxon>Gloeophyllales</taxon>
        <taxon>Gloeophyllaceae</taxon>
        <taxon>Gloeophyllum</taxon>
    </lineage>
</organism>
<evidence type="ECO:0000256" key="2">
    <source>
        <dbReference type="ARBA" id="ARBA00022980"/>
    </source>
</evidence>
<dbReference type="OrthoDB" id="10264538at2759"/>
<dbReference type="Proteomes" id="UP000030669">
    <property type="component" value="Unassembled WGS sequence"/>
</dbReference>
<dbReference type="InterPro" id="IPR001380">
    <property type="entry name" value="Ribosomal_eL13"/>
</dbReference>